<dbReference type="SUPFAM" id="SSF82171">
    <property type="entry name" value="DPP6 N-terminal domain-like"/>
    <property type="match status" value="1"/>
</dbReference>
<dbReference type="GO" id="GO:0005634">
    <property type="term" value="C:nucleus"/>
    <property type="evidence" value="ECO:0007669"/>
    <property type="project" value="TreeGrafter"/>
</dbReference>
<dbReference type="PANTHER" id="PTHR11787:SF4">
    <property type="entry name" value="CHM, RAB ESCORT PROTEIN 1"/>
    <property type="match status" value="1"/>
</dbReference>
<evidence type="ECO:0000256" key="2">
    <source>
        <dbReference type="SAM" id="MobiDB-lite"/>
    </source>
</evidence>
<evidence type="ECO:0000256" key="1">
    <source>
        <dbReference type="ARBA" id="ARBA00005593"/>
    </source>
</evidence>
<dbReference type="OMA" id="GNWAGFN"/>
<feature type="region of interest" description="Disordered" evidence="2">
    <location>
        <begin position="563"/>
        <end position="584"/>
    </location>
</feature>
<dbReference type="InterPro" id="IPR036188">
    <property type="entry name" value="FAD/NAD-bd_sf"/>
</dbReference>
<feature type="region of interest" description="Disordered" evidence="2">
    <location>
        <begin position="899"/>
        <end position="932"/>
    </location>
</feature>
<reference evidence="4 5" key="1">
    <citation type="submission" date="2015-12" db="EMBL/GenBank/DDBJ databases">
        <title>Dictyostelia acquired genes for synthesis and detection of signals that induce cell-type specialization by lateral gene transfer from prokaryotes.</title>
        <authorList>
            <person name="Gloeckner G."/>
            <person name="Schaap P."/>
        </authorList>
    </citation>
    <scope>NUCLEOTIDE SEQUENCE [LARGE SCALE GENOMIC DNA]</scope>
    <source>
        <strain evidence="4 5">TK</strain>
    </source>
</reference>
<dbReference type="PRINTS" id="PR00891">
    <property type="entry name" value="RABGDIREP"/>
</dbReference>
<keyword evidence="5" id="KW-1185">Reference proteome</keyword>
<dbReference type="GO" id="GO:0016192">
    <property type="term" value="P:vesicle-mediated transport"/>
    <property type="evidence" value="ECO:0007669"/>
    <property type="project" value="TreeGrafter"/>
</dbReference>
<dbReference type="Pfam" id="PF00996">
    <property type="entry name" value="GDI"/>
    <property type="match status" value="3"/>
</dbReference>
<dbReference type="STRING" id="361077.A0A152AA42"/>
<dbReference type="AlphaFoldDB" id="A0A152AA42"/>
<feature type="compositionally biased region" description="Polar residues" evidence="2">
    <location>
        <begin position="569"/>
        <end position="584"/>
    </location>
</feature>
<dbReference type="OrthoDB" id="1923006at2759"/>
<gene>
    <name evidence="4" type="ORF">DLAC_00566</name>
</gene>
<dbReference type="Gene3D" id="3.50.50.60">
    <property type="entry name" value="FAD/NAD(P)-binding domain"/>
    <property type="match status" value="1"/>
</dbReference>
<feature type="signal peptide" evidence="3">
    <location>
        <begin position="1"/>
        <end position="22"/>
    </location>
</feature>
<dbReference type="SUPFAM" id="SSF54373">
    <property type="entry name" value="FAD-linked reductases, C-terminal domain"/>
    <property type="match status" value="1"/>
</dbReference>
<feature type="chain" id="PRO_5007593830" description="Rab GTPase domain-containing protein" evidence="3">
    <location>
        <begin position="23"/>
        <end position="932"/>
    </location>
</feature>
<dbReference type="GO" id="GO:0005829">
    <property type="term" value="C:cytosol"/>
    <property type="evidence" value="ECO:0007669"/>
    <property type="project" value="TreeGrafter"/>
</dbReference>
<dbReference type="Gene3D" id="3.30.519.10">
    <property type="entry name" value="Guanine Nucleotide Dissociation Inhibitor, domain 2"/>
    <property type="match status" value="1"/>
</dbReference>
<dbReference type="Proteomes" id="UP000076078">
    <property type="component" value="Unassembled WGS sequence"/>
</dbReference>
<evidence type="ECO:0000313" key="4">
    <source>
        <dbReference type="EMBL" id="KYR03074.1"/>
    </source>
</evidence>
<comment type="caution">
    <text evidence="4">The sequence shown here is derived from an EMBL/GenBank/DDBJ whole genome shotgun (WGS) entry which is preliminary data.</text>
</comment>
<proteinExistence type="inferred from homology"/>
<feature type="region of interest" description="Disordered" evidence="2">
    <location>
        <begin position="383"/>
        <end position="402"/>
    </location>
</feature>
<feature type="compositionally biased region" description="Low complexity" evidence="2">
    <location>
        <begin position="388"/>
        <end position="402"/>
    </location>
</feature>
<dbReference type="FunCoup" id="A0A152AA42">
    <property type="interactions" value="64"/>
</dbReference>
<dbReference type="SUPFAM" id="SSF51905">
    <property type="entry name" value="FAD/NAD(P)-binding domain"/>
    <property type="match status" value="1"/>
</dbReference>
<dbReference type="InterPro" id="IPR018203">
    <property type="entry name" value="GDP_dissociation_inhibitor"/>
</dbReference>
<feature type="compositionally biased region" description="Low complexity" evidence="2">
    <location>
        <begin position="904"/>
        <end position="922"/>
    </location>
</feature>
<accession>A0A152AA42</accession>
<dbReference type="Gene3D" id="1.10.405.10">
    <property type="entry name" value="Guanine Nucleotide Dissociation Inhibitor, domain 1"/>
    <property type="match status" value="1"/>
</dbReference>
<protein>
    <recommendedName>
        <fullName evidence="6">Rab GTPase domain-containing protein</fullName>
    </recommendedName>
</protein>
<dbReference type="GO" id="GO:0005968">
    <property type="term" value="C:Rab-protein geranylgeranyltransferase complex"/>
    <property type="evidence" value="ECO:0007669"/>
    <property type="project" value="TreeGrafter"/>
</dbReference>
<dbReference type="EMBL" id="LODT01000001">
    <property type="protein sequence ID" value="KYR03074.1"/>
    <property type="molecule type" value="Genomic_DNA"/>
</dbReference>
<evidence type="ECO:0000313" key="5">
    <source>
        <dbReference type="Proteomes" id="UP000076078"/>
    </source>
</evidence>
<keyword evidence="3" id="KW-0732">Signal</keyword>
<dbReference type="GO" id="GO:0005092">
    <property type="term" value="F:GDP-dissociation inhibitor activity"/>
    <property type="evidence" value="ECO:0007669"/>
    <property type="project" value="InterPro"/>
</dbReference>
<comment type="similarity">
    <text evidence="1">Belongs to the Rab GDI family.</text>
</comment>
<dbReference type="InParanoid" id="A0A152AA42"/>
<evidence type="ECO:0000256" key="3">
    <source>
        <dbReference type="SAM" id="SignalP"/>
    </source>
</evidence>
<organism evidence="4 5">
    <name type="scientific">Tieghemostelium lacteum</name>
    <name type="common">Slime mold</name>
    <name type="synonym">Dictyostelium lacteum</name>
    <dbReference type="NCBI Taxonomy" id="361077"/>
    <lineage>
        <taxon>Eukaryota</taxon>
        <taxon>Amoebozoa</taxon>
        <taxon>Evosea</taxon>
        <taxon>Eumycetozoa</taxon>
        <taxon>Dictyostelia</taxon>
        <taxon>Dictyosteliales</taxon>
        <taxon>Raperosteliaceae</taxon>
        <taxon>Tieghemostelium</taxon>
    </lineage>
</organism>
<evidence type="ECO:0008006" key="6">
    <source>
        <dbReference type="Google" id="ProtNLM"/>
    </source>
</evidence>
<name>A0A152AA42_TIELA</name>
<dbReference type="GO" id="GO:0007264">
    <property type="term" value="P:small GTPase-mediated signal transduction"/>
    <property type="evidence" value="ECO:0007669"/>
    <property type="project" value="InterPro"/>
</dbReference>
<dbReference type="PANTHER" id="PTHR11787">
    <property type="entry name" value="RAB GDP-DISSOCIATION INHIBITOR"/>
    <property type="match status" value="1"/>
</dbReference>
<sequence length="932" mass="105688">MAVKYLFYVLILYYISIHTTGAITQTTDEDNKTMYFLVDNTDYEYYRVSLNSSIQYKSSVSENATLIKIIDSGDNNLVILSMAFSTDAYQLLNFSKETGEEMPGSIDTTINWGQACEYEVNSIAYDIDMNLVMIAGSNNINSNVTLYLLDFVGLTYDHVNFTQTYDFYVPKGTYDPINSTYIFLYGLDENFYSFTYNIKTGEESSPVFVPVLLSDNVYIISASGQTFILSLYDPTNQMVLYSLNQDNGDVKKVWGTTNYPAYNDNFANRYIVSKDGSKIVFFTSPIKNNPKTVIYEFNVSNYTTTSVTVDQFFTIDSSIYLKKDWLDKDDFDVIILGTGFVESLLSGALSRVGKTVLHLDKNQYYGGFDSSYTLNSLISTLNGEDNNDSNNNNSNTNNNNNTDEYISVASSNIPLTISNAKIVSNEKNQNEAKVEVVTTSTTESTENKDEPTSESTVAEVKEVVPNKPKEKTLEELGRMFSIDILPTLLYSKGSLVNLLISSSTAKYLEFKNLDQNYLFFKDNLHEIPSTKGSIFKDNTFNLIEKRTIMKFITIIQELFDEMKPKPSQDENNNSEETATPTQQPSIVNSQSFKNLSAKYSTYLDFIKAQKFSEKVETFILHGITLQQENIDKLSLKDGIESVYLYISSLLVYSPSPFLLPYYGCGDIPQAFVRLSAVFGGTFVLDRNLERIYIDKTTNTYKHTQCVKGQTLKSKYFITSPKYLPSFKLKNITTKQYSRFIGIADKKIKNTQEQSFIIVPPNSINSNKNVVNIIQMDSICVPYNKNKTLYHFTMLSDHSTAEQDLKPIVETFFNCDTTPSDKPNLLWCSYFNVSLDVVDENVLSELPTNILLTSDSPISSTIDYNEQVAESKRLFSLICPNEKYMEKVPDHDDIIYSYGQEEESTNTTTETTVTNNTEQPQEQVDVDQNNKTQ</sequence>